<dbReference type="SUPFAM" id="SSF64182">
    <property type="entry name" value="DHH phosphoesterases"/>
    <property type="match status" value="1"/>
</dbReference>
<gene>
    <name evidence="3" type="ORF">CR203_12810</name>
</gene>
<dbReference type="InterPro" id="IPR003156">
    <property type="entry name" value="DHHA1_dom"/>
</dbReference>
<dbReference type="AlphaFoldDB" id="A0A3A9KGJ7"/>
<evidence type="ECO:0000313" key="3">
    <source>
        <dbReference type="EMBL" id="RKL66715.1"/>
    </source>
</evidence>
<dbReference type="Pfam" id="PF02272">
    <property type="entry name" value="DHHA1"/>
    <property type="match status" value="1"/>
</dbReference>
<name>A0A3A9KGJ7_9BACI</name>
<evidence type="ECO:0000313" key="4">
    <source>
        <dbReference type="Proteomes" id="UP000281498"/>
    </source>
</evidence>
<dbReference type="InterPro" id="IPR038763">
    <property type="entry name" value="DHH_sf"/>
</dbReference>
<dbReference type="Gene3D" id="3.90.1640.10">
    <property type="entry name" value="inorganic pyrophosphatase (n-terminal core)"/>
    <property type="match status" value="1"/>
</dbReference>
<dbReference type="InterPro" id="IPR051319">
    <property type="entry name" value="Oligoribo/pAp-PDE_c-di-AMP_PDE"/>
</dbReference>
<dbReference type="PANTHER" id="PTHR47618">
    <property type="entry name" value="BIFUNCTIONAL OLIGORIBONUCLEASE AND PAP PHOSPHATASE NRNA"/>
    <property type="match status" value="1"/>
</dbReference>
<protein>
    <submittedName>
        <fullName evidence="3">DHH family phosphoesterase</fullName>
    </submittedName>
</protein>
<comment type="caution">
    <text evidence="3">The sequence shown here is derived from an EMBL/GenBank/DDBJ whole genome shotgun (WGS) entry which is preliminary data.</text>
</comment>
<dbReference type="EMBL" id="PDOE01000005">
    <property type="protein sequence ID" value="RKL66715.1"/>
    <property type="molecule type" value="Genomic_DNA"/>
</dbReference>
<dbReference type="Proteomes" id="UP000281498">
    <property type="component" value="Unassembled WGS sequence"/>
</dbReference>
<dbReference type="Pfam" id="PF01368">
    <property type="entry name" value="DHH"/>
    <property type="match status" value="1"/>
</dbReference>
<sequence>MKKQIIEKIKQWDTIIIHRHARPDPDAIGSQAGLKALINLYFPDKSVKLAGEEEASLSFLSPMDTISDEGFSNSLVIVCDTANVDRIDDERYKNGQEVIKIDHHPNVDEYGSVSWVDTSASSTSEMIFELFLELEKEAVKWCDNMARLLYAGIVGDTGRFRFPNTTQKTFLYASRLIQGAFAPGDIFDRLYEKSLPLLRLEGYVLSEITVLPSGAGYITLPKEKLVQFGVTSKEASMIVNSFSALKGIKAWVFFVEESDTIRVRLRSKGPHIHELAARFNGGGHPLASGASANSWDETKEILAQLDKLCQDYK</sequence>
<organism evidence="3 4">
    <name type="scientific">Salipaludibacillus neizhouensis</name>
    <dbReference type="NCBI Taxonomy" id="885475"/>
    <lineage>
        <taxon>Bacteria</taxon>
        <taxon>Bacillati</taxon>
        <taxon>Bacillota</taxon>
        <taxon>Bacilli</taxon>
        <taxon>Bacillales</taxon>
        <taxon>Bacillaceae</taxon>
    </lineage>
</organism>
<evidence type="ECO:0000259" key="1">
    <source>
        <dbReference type="Pfam" id="PF01368"/>
    </source>
</evidence>
<feature type="domain" description="DHHA1" evidence="2">
    <location>
        <begin position="227"/>
        <end position="310"/>
    </location>
</feature>
<evidence type="ECO:0000259" key="2">
    <source>
        <dbReference type="Pfam" id="PF02272"/>
    </source>
</evidence>
<keyword evidence="4" id="KW-1185">Reference proteome</keyword>
<accession>A0A3A9KGJ7</accession>
<reference evidence="3 4" key="1">
    <citation type="submission" date="2017-10" db="EMBL/GenBank/DDBJ databases">
        <title>Bacillus sp. nov., a halophilic bacterium isolated from a Keqin Lake.</title>
        <authorList>
            <person name="Wang H."/>
        </authorList>
    </citation>
    <scope>NUCLEOTIDE SEQUENCE [LARGE SCALE GENOMIC DNA]</scope>
    <source>
        <strain evidence="3 4">KCTC 13187</strain>
    </source>
</reference>
<dbReference type="RefSeq" id="WP_110934865.1">
    <property type="nucleotide sequence ID" value="NZ_KZ614146.1"/>
</dbReference>
<dbReference type="Gene3D" id="3.10.310.30">
    <property type="match status" value="1"/>
</dbReference>
<dbReference type="PANTHER" id="PTHR47618:SF1">
    <property type="entry name" value="BIFUNCTIONAL OLIGORIBONUCLEASE AND PAP PHOSPHATASE NRNA"/>
    <property type="match status" value="1"/>
</dbReference>
<feature type="domain" description="DDH" evidence="1">
    <location>
        <begin position="15"/>
        <end position="153"/>
    </location>
</feature>
<dbReference type="InterPro" id="IPR001667">
    <property type="entry name" value="DDH_dom"/>
</dbReference>
<dbReference type="OrthoDB" id="9803668at2"/>
<proteinExistence type="predicted"/>
<dbReference type="GO" id="GO:0003676">
    <property type="term" value="F:nucleic acid binding"/>
    <property type="evidence" value="ECO:0007669"/>
    <property type="project" value="InterPro"/>
</dbReference>